<dbReference type="AlphaFoldDB" id="A0A4Y7K515"/>
<sequence>MNEEDRFSDVYRKGVSDFIDFDWVKVERKSLGCKLCPDSNLVVVNLNRFKSIDKYIDETAIMDFEAKQVFYSQDLKNPDCRMSSNRSSSGPSTSATTSSQQNVSSSSAKPKLIVEVHIAGKIEGDAAARFSTRVGELIRTHIPKSYKEWRLVPVNFKDDVWNALMEGVEIPEAEEEDEDEALPELTPEIWESVRADVPPGINGINPNIWEEFVDMEKNPEKIAKNKVNAESKAKNTIHHTLGRCTYHNKKHKLDEMSEKVVPPSTIEKWLYGHLRRDGTVHPSALEVHGKVSGAVERNKGKGDQSSSSNVVSAELEEVFGRKRSGGIRGYSSHMSKKQVGMAAIAHYALQQRDNENALKLNKIEADVGFMGGKLIGIEGEYGSLGSALKEMLNCMKRKTPTSPSRVGTPSPEKGSNSHLGHQLDQSLDHADSVTNEPPSLHVQLLDNRRRVVASGCIIAGDYVHCRKVKPLEKKVYVKEVHDQSALVCDGPQGDDVNFFKDLELSTFLIWSEDRLRFVPVKLVGVHEGELPIHGTFQVQFYSIQVYNQDIMISHKSDFGICYWSFQPGVKAKPLKQPKAQQKVYDETDLEKSSEDEKGSFMLGGVGLKKSGNIGTRCSSKGATIRKSRRQLDN</sequence>
<name>A0A4Y7K515_PAPSO</name>
<dbReference type="Gramene" id="RZC68444">
    <property type="protein sequence ID" value="RZC68444"/>
    <property type="gene ID" value="C5167_031702"/>
</dbReference>
<dbReference type="InterPro" id="IPR004252">
    <property type="entry name" value="Probable_transposase_24"/>
</dbReference>
<gene>
    <name evidence="2" type="ORF">C5167_031702</name>
</gene>
<feature type="compositionally biased region" description="Low complexity" evidence="1">
    <location>
        <begin position="83"/>
        <end position="107"/>
    </location>
</feature>
<feature type="compositionally biased region" description="Basic and acidic residues" evidence="1">
    <location>
        <begin position="586"/>
        <end position="598"/>
    </location>
</feature>
<feature type="compositionally biased region" description="Polar residues" evidence="1">
    <location>
        <begin position="612"/>
        <end position="621"/>
    </location>
</feature>
<evidence type="ECO:0000313" key="2">
    <source>
        <dbReference type="EMBL" id="RZC68444.1"/>
    </source>
</evidence>
<dbReference type="PANTHER" id="PTHR33018">
    <property type="entry name" value="OS10G0338966 PROTEIN-RELATED"/>
    <property type="match status" value="1"/>
</dbReference>
<dbReference type="OMA" id="IDETAIM"/>
<keyword evidence="3" id="KW-1185">Reference proteome</keyword>
<dbReference type="Pfam" id="PF03004">
    <property type="entry name" value="Transposase_24"/>
    <property type="match status" value="1"/>
</dbReference>
<evidence type="ECO:0000256" key="1">
    <source>
        <dbReference type="SAM" id="MobiDB-lite"/>
    </source>
</evidence>
<proteinExistence type="predicted"/>
<feature type="compositionally biased region" description="Basic residues" evidence="1">
    <location>
        <begin position="623"/>
        <end position="633"/>
    </location>
</feature>
<dbReference type="EMBL" id="CM010721">
    <property type="protein sequence ID" value="RZC68444.1"/>
    <property type="molecule type" value="Genomic_DNA"/>
</dbReference>
<evidence type="ECO:0000313" key="3">
    <source>
        <dbReference type="Proteomes" id="UP000316621"/>
    </source>
</evidence>
<feature type="region of interest" description="Disordered" evidence="1">
    <location>
        <begin position="397"/>
        <end position="433"/>
    </location>
</feature>
<dbReference type="Proteomes" id="UP000316621">
    <property type="component" value="Chromosome 7"/>
</dbReference>
<protein>
    <submittedName>
        <fullName evidence="2">Uncharacterized protein</fullName>
    </submittedName>
</protein>
<feature type="compositionally biased region" description="Polar residues" evidence="1">
    <location>
        <begin position="400"/>
        <end position="425"/>
    </location>
</feature>
<dbReference type="PANTHER" id="PTHR33018:SF37">
    <property type="entry name" value="TRANSPOSASE TNP1_EN_SPM-LIKE DOMAIN-CONTAINING PROTEIN"/>
    <property type="match status" value="1"/>
</dbReference>
<feature type="region of interest" description="Disordered" evidence="1">
    <location>
        <begin position="586"/>
        <end position="633"/>
    </location>
</feature>
<organism evidence="2 3">
    <name type="scientific">Papaver somniferum</name>
    <name type="common">Opium poppy</name>
    <dbReference type="NCBI Taxonomy" id="3469"/>
    <lineage>
        <taxon>Eukaryota</taxon>
        <taxon>Viridiplantae</taxon>
        <taxon>Streptophyta</taxon>
        <taxon>Embryophyta</taxon>
        <taxon>Tracheophyta</taxon>
        <taxon>Spermatophyta</taxon>
        <taxon>Magnoliopsida</taxon>
        <taxon>Ranunculales</taxon>
        <taxon>Papaveraceae</taxon>
        <taxon>Papaveroideae</taxon>
        <taxon>Papaver</taxon>
    </lineage>
</organism>
<reference evidence="2 3" key="1">
    <citation type="journal article" date="2018" name="Science">
        <title>The opium poppy genome and morphinan production.</title>
        <authorList>
            <person name="Guo L."/>
            <person name="Winzer T."/>
            <person name="Yang X."/>
            <person name="Li Y."/>
            <person name="Ning Z."/>
            <person name="He Z."/>
            <person name="Teodor R."/>
            <person name="Lu Y."/>
            <person name="Bowser T.A."/>
            <person name="Graham I.A."/>
            <person name="Ye K."/>
        </authorList>
    </citation>
    <scope>NUCLEOTIDE SEQUENCE [LARGE SCALE GENOMIC DNA]</scope>
    <source>
        <strain evidence="3">cv. HN1</strain>
        <tissue evidence="2">Leaves</tissue>
    </source>
</reference>
<feature type="region of interest" description="Disordered" evidence="1">
    <location>
        <begin position="80"/>
        <end position="108"/>
    </location>
</feature>
<accession>A0A4Y7K515</accession>